<dbReference type="AlphaFoldDB" id="A0AAU7Q7K8"/>
<keyword evidence="2" id="KW-0378">Hydrolase</keyword>
<evidence type="ECO:0000256" key="2">
    <source>
        <dbReference type="ARBA" id="ARBA00022801"/>
    </source>
</evidence>
<gene>
    <name evidence="6" type="ORF">ABK905_22150</name>
</gene>
<dbReference type="SUPFAM" id="SSF56300">
    <property type="entry name" value="Metallo-dependent phosphatases"/>
    <property type="match status" value="1"/>
</dbReference>
<evidence type="ECO:0000313" key="6">
    <source>
        <dbReference type="EMBL" id="XBS69144.1"/>
    </source>
</evidence>
<dbReference type="InterPro" id="IPR050884">
    <property type="entry name" value="CNP_phosphodiesterase-III"/>
</dbReference>
<dbReference type="PANTHER" id="PTHR42988:SF2">
    <property type="entry name" value="CYCLIC NUCLEOTIDE PHOSPHODIESTERASE CBUA0032-RELATED"/>
    <property type="match status" value="1"/>
</dbReference>
<dbReference type="GO" id="GO:0016787">
    <property type="term" value="F:hydrolase activity"/>
    <property type="evidence" value="ECO:0007669"/>
    <property type="project" value="UniProtKB-KW"/>
</dbReference>
<organism evidence="6">
    <name type="scientific">Acerihabitans sp. KWT182</name>
    <dbReference type="NCBI Taxonomy" id="3157919"/>
    <lineage>
        <taxon>Bacteria</taxon>
        <taxon>Pseudomonadati</taxon>
        <taxon>Pseudomonadota</taxon>
        <taxon>Gammaproteobacteria</taxon>
        <taxon>Enterobacterales</taxon>
        <taxon>Pectobacteriaceae</taxon>
        <taxon>Acerihabitans</taxon>
    </lineage>
</organism>
<reference evidence="6" key="1">
    <citation type="submission" date="2024-06" db="EMBL/GenBank/DDBJ databases">
        <authorList>
            <person name="Coelho C."/>
            <person name="Bento M."/>
            <person name="Garcia E."/>
            <person name="Camelo A."/>
            <person name="Brandao I."/>
            <person name="Espirito Santo C."/>
            <person name="Trovao J."/>
            <person name="Verissimo A."/>
            <person name="Costa J."/>
            <person name="Tiago I."/>
        </authorList>
    </citation>
    <scope>NUCLEOTIDE SEQUENCE</scope>
    <source>
        <strain evidence="6">KWT182</strain>
    </source>
</reference>
<dbReference type="EMBL" id="CP157947">
    <property type="protein sequence ID" value="XBS69144.1"/>
    <property type="molecule type" value="Genomic_DNA"/>
</dbReference>
<comment type="similarity">
    <text evidence="4">Belongs to the cyclic nucleotide phosphodiesterase class-III family.</text>
</comment>
<dbReference type="InterPro" id="IPR004843">
    <property type="entry name" value="Calcineurin-like_PHP"/>
</dbReference>
<accession>A0AAU7Q7K8</accession>
<dbReference type="Gene3D" id="3.60.21.10">
    <property type="match status" value="1"/>
</dbReference>
<sequence>MTSSTSRAVEIVQITDAHLGASEDFMLKGINTAETLSQVLAAVSQTPYDWLIATGDISDDFSHASYALFLRMLDQHGISSLICLSGNHDDPAVMQQILQPVALPTIFFDGDWLFICLNTTLANSDEGEVTETDLARLNTLLTQHAQKHVAIFMHHHVVPVQSRWIDAYRLRNHSSFMKHLARYNNVRAVISGHVHQASISPRNGATFYTSPATSLQFVPGCHLPKISTVTASWRKWTFWPDGKVSDQLFSLKKKAMRADEKI</sequence>
<keyword evidence="1" id="KW-0479">Metal-binding</keyword>
<dbReference type="PANTHER" id="PTHR42988">
    <property type="entry name" value="PHOSPHOHYDROLASE"/>
    <property type="match status" value="1"/>
</dbReference>
<dbReference type="GO" id="GO:0046872">
    <property type="term" value="F:metal ion binding"/>
    <property type="evidence" value="ECO:0007669"/>
    <property type="project" value="UniProtKB-KW"/>
</dbReference>
<evidence type="ECO:0000256" key="3">
    <source>
        <dbReference type="ARBA" id="ARBA00023004"/>
    </source>
</evidence>
<evidence type="ECO:0000256" key="1">
    <source>
        <dbReference type="ARBA" id="ARBA00022723"/>
    </source>
</evidence>
<protein>
    <submittedName>
        <fullName evidence="6">Metallophosphoesterase</fullName>
    </submittedName>
</protein>
<evidence type="ECO:0000256" key="4">
    <source>
        <dbReference type="ARBA" id="ARBA00025742"/>
    </source>
</evidence>
<proteinExistence type="inferred from homology"/>
<feature type="domain" description="Calcineurin-like phosphoesterase" evidence="5">
    <location>
        <begin position="11"/>
        <end position="196"/>
    </location>
</feature>
<dbReference type="Pfam" id="PF00149">
    <property type="entry name" value="Metallophos"/>
    <property type="match status" value="1"/>
</dbReference>
<keyword evidence="3" id="KW-0408">Iron</keyword>
<dbReference type="InterPro" id="IPR029052">
    <property type="entry name" value="Metallo-depent_PP-like"/>
</dbReference>
<evidence type="ECO:0000259" key="5">
    <source>
        <dbReference type="Pfam" id="PF00149"/>
    </source>
</evidence>
<name>A0AAU7Q7K8_9GAMM</name>